<evidence type="ECO:0000256" key="1">
    <source>
        <dbReference type="SAM" id="Phobius"/>
    </source>
</evidence>
<feature type="transmembrane region" description="Helical" evidence="1">
    <location>
        <begin position="313"/>
        <end position="330"/>
    </location>
</feature>
<dbReference type="InterPro" id="IPR046671">
    <property type="entry name" value="DUF6541"/>
</dbReference>
<dbReference type="Proteomes" id="UP000754495">
    <property type="component" value="Unassembled WGS sequence"/>
</dbReference>
<keyword evidence="1" id="KW-0472">Membrane</keyword>
<feature type="transmembrane region" description="Helical" evidence="1">
    <location>
        <begin position="241"/>
        <end position="261"/>
    </location>
</feature>
<reference evidence="2 3" key="1">
    <citation type="submission" date="2020-03" db="EMBL/GenBank/DDBJ databases">
        <title>Sequencing the genomes of 1000 actinobacteria strains.</title>
        <authorList>
            <person name="Klenk H.-P."/>
        </authorList>
    </citation>
    <scope>NUCLEOTIDE SEQUENCE [LARGE SCALE GENOMIC DNA]</scope>
    <source>
        <strain evidence="2 3">DSM 45668</strain>
    </source>
</reference>
<feature type="transmembrane region" description="Helical" evidence="1">
    <location>
        <begin position="212"/>
        <end position="229"/>
    </location>
</feature>
<feature type="transmembrane region" description="Helical" evidence="1">
    <location>
        <begin position="115"/>
        <end position="134"/>
    </location>
</feature>
<feature type="transmembrane region" description="Helical" evidence="1">
    <location>
        <begin position="21"/>
        <end position="40"/>
    </location>
</feature>
<feature type="transmembrane region" description="Helical" evidence="1">
    <location>
        <begin position="165"/>
        <end position="183"/>
    </location>
</feature>
<dbReference type="Pfam" id="PF20176">
    <property type="entry name" value="DUF6541"/>
    <property type="match status" value="1"/>
</dbReference>
<evidence type="ECO:0000313" key="3">
    <source>
        <dbReference type="Proteomes" id="UP000754495"/>
    </source>
</evidence>
<gene>
    <name evidence="2" type="ORF">FHX46_004100</name>
</gene>
<dbReference type="EMBL" id="JAANOU010000001">
    <property type="protein sequence ID" value="NIH81570.1"/>
    <property type="molecule type" value="Genomic_DNA"/>
</dbReference>
<evidence type="ECO:0000313" key="2">
    <source>
        <dbReference type="EMBL" id="NIH81570.1"/>
    </source>
</evidence>
<accession>A0ABX0SY58</accession>
<keyword evidence="1" id="KW-1133">Transmembrane helix</keyword>
<feature type="transmembrane region" description="Helical" evidence="1">
    <location>
        <begin position="415"/>
        <end position="433"/>
    </location>
</feature>
<sequence length="589" mass="64196">MAPENVPEAGGGRRRFTRADALVMGCYAVAAFVIYAGLWTNLGRGGYMTNSMQDQNMWEWFFAVTAHAVFHWENPLFSDLQNFPAGVNMMANTAMLGLGIPLSPITQLFGPTATWAIALTGGLAGTAIAWYWVFSRHLVGSRTAAAIGAAFCGFAPAMVSHGNAHPNFVVLFLIPFIVLRLIRLAQGRRPVRDGIVLGLMLGYQVFLGAEPLLIMMMAFVLFAAGYAVSRPRAALRMVKPMAGGLAIAAVIAVVITIYPLWWQFFGPQSYDRIEHGRVGNDTAALTRFATESIAGAPQAAADVSMNRTEENAFFGWPLIILMVVLTVWLWRNVLARAIAISMFLMAWLSLGIQIVVNHRETGIPGPWKLLFNQPLFNSLIESRLAIGCIPAIAALLAIATERVFRAAPSLRDRDLLVRFLWLVALAAVLIPVAPTPLKTTLRPDTPAFFTNGAWRPHVGTGSVVVVPLPNDADARGLHWQVRAGLGFPLAGGYFVGPTGPDDRRGRYGAVKRPTEELLVRVRNSGEVPEVTSAQRAQAIKDLKYWQADAVVLAPVANGTALRQTVEQLIGAPARFVDGVWVWDVRALRR</sequence>
<proteinExistence type="predicted"/>
<feature type="transmembrane region" description="Helical" evidence="1">
    <location>
        <begin position="141"/>
        <end position="159"/>
    </location>
</feature>
<feature type="transmembrane region" description="Helical" evidence="1">
    <location>
        <begin position="89"/>
        <end position="109"/>
    </location>
</feature>
<name>A0ABX0SY58_9PSEU</name>
<protein>
    <recommendedName>
        <fullName evidence="4">Glycosyl transferase</fullName>
    </recommendedName>
</protein>
<keyword evidence="3" id="KW-1185">Reference proteome</keyword>
<organism evidence="2 3">
    <name type="scientific">Amycolatopsis viridis</name>
    <dbReference type="NCBI Taxonomy" id="185678"/>
    <lineage>
        <taxon>Bacteria</taxon>
        <taxon>Bacillati</taxon>
        <taxon>Actinomycetota</taxon>
        <taxon>Actinomycetes</taxon>
        <taxon>Pseudonocardiales</taxon>
        <taxon>Pseudonocardiaceae</taxon>
        <taxon>Amycolatopsis</taxon>
    </lineage>
</organism>
<feature type="transmembrane region" description="Helical" evidence="1">
    <location>
        <begin position="384"/>
        <end position="403"/>
    </location>
</feature>
<comment type="caution">
    <text evidence="2">The sequence shown here is derived from an EMBL/GenBank/DDBJ whole genome shotgun (WGS) entry which is preliminary data.</text>
</comment>
<evidence type="ECO:0008006" key="4">
    <source>
        <dbReference type="Google" id="ProtNLM"/>
    </source>
</evidence>
<keyword evidence="1" id="KW-0812">Transmembrane</keyword>
<feature type="transmembrane region" description="Helical" evidence="1">
    <location>
        <begin position="337"/>
        <end position="356"/>
    </location>
</feature>